<sequence>MMLVCFRSNVGQRVLGQIEEREREREEMQRLTGRDMWDVEECQSPRMGSVILGVGGTSNTVCVCIPAAMPFNDPLPVLSRTVAGYSNHNSVGEDRARETLERVMSQALLKARRRRSNVCAVCLAVAGVNHPVDQQRMLDWLRYISKPCQAVRGERRGGGAGQWNHGQAARMCADRRDRDHSVWVHQ</sequence>
<dbReference type="SUPFAM" id="SSF53067">
    <property type="entry name" value="Actin-like ATPase domain"/>
    <property type="match status" value="1"/>
</dbReference>
<dbReference type="ExpressionAtlas" id="A0A1D6L5K8">
    <property type="expression patterns" value="baseline and differential"/>
</dbReference>
<name>A0A1D6L5K8_MAIZE</name>
<reference evidence="1" key="1">
    <citation type="submission" date="2015-12" db="EMBL/GenBank/DDBJ databases">
        <title>Update maize B73 reference genome by single molecule sequencing technologies.</title>
        <authorList>
            <consortium name="Maize Genome Sequencing Project"/>
            <person name="Ware D."/>
        </authorList>
    </citation>
    <scope>NUCLEOTIDE SEQUENCE [LARGE SCALE GENOMIC DNA]</scope>
    <source>
        <tissue evidence="1">Seedling</tissue>
    </source>
</reference>
<dbReference type="EMBL" id="CM007647">
    <property type="protein sequence ID" value="ONM09600.1"/>
    <property type="molecule type" value="Genomic_DNA"/>
</dbReference>
<accession>A0A1D6L5K8</accession>
<protein>
    <submittedName>
        <fullName evidence="1">Actin-like ATPase superfamily protein</fullName>
    </submittedName>
</protein>
<dbReference type="PANTHER" id="PTHR43190">
    <property type="entry name" value="N-ACETYL-D-GLUCOSAMINE KINASE"/>
    <property type="match status" value="1"/>
</dbReference>
<dbReference type="Gene3D" id="3.30.420.40">
    <property type="match status" value="1"/>
</dbReference>
<dbReference type="InterPro" id="IPR043129">
    <property type="entry name" value="ATPase_NBD"/>
</dbReference>
<evidence type="ECO:0000313" key="1">
    <source>
        <dbReference type="EMBL" id="ONM09600.1"/>
    </source>
</evidence>
<proteinExistence type="predicted"/>
<organism evidence="1">
    <name type="scientific">Zea mays</name>
    <name type="common">Maize</name>
    <dbReference type="NCBI Taxonomy" id="4577"/>
    <lineage>
        <taxon>Eukaryota</taxon>
        <taxon>Viridiplantae</taxon>
        <taxon>Streptophyta</taxon>
        <taxon>Embryophyta</taxon>
        <taxon>Tracheophyta</taxon>
        <taxon>Spermatophyta</taxon>
        <taxon>Magnoliopsida</taxon>
        <taxon>Liliopsida</taxon>
        <taxon>Poales</taxon>
        <taxon>Poaceae</taxon>
        <taxon>PACMAD clade</taxon>
        <taxon>Panicoideae</taxon>
        <taxon>Andropogonodae</taxon>
        <taxon>Andropogoneae</taxon>
        <taxon>Tripsacinae</taxon>
        <taxon>Zea</taxon>
    </lineage>
</organism>
<dbReference type="InterPro" id="IPR052519">
    <property type="entry name" value="Euk-type_GlcNAc_Kinase"/>
</dbReference>
<dbReference type="AlphaFoldDB" id="A0A1D6L5K8"/>
<gene>
    <name evidence="1" type="ORF">ZEAMMB73_Zm00001d034117</name>
</gene>
<dbReference type="PANTHER" id="PTHR43190:SF7">
    <property type="entry name" value="N-ACETYL-D-GLUCOSAMINE KINASE"/>
    <property type="match status" value="1"/>
</dbReference>